<protein>
    <recommendedName>
        <fullName evidence="13">LexA repressor</fullName>
        <ecNumber evidence="13">3.4.21.88</ecNumber>
    </recommendedName>
</protein>
<dbReference type="InterPro" id="IPR015927">
    <property type="entry name" value="Peptidase_S24_S26A/B/C"/>
</dbReference>
<dbReference type="InterPro" id="IPR036390">
    <property type="entry name" value="WH_DNA-bd_sf"/>
</dbReference>
<keyword evidence="5 13" id="KW-0227">DNA damage</keyword>
<dbReference type="EMBL" id="JABZFV010000194">
    <property type="protein sequence ID" value="MBF0935322.1"/>
    <property type="molecule type" value="Genomic_DNA"/>
</dbReference>
<dbReference type="InterPro" id="IPR006200">
    <property type="entry name" value="LexA"/>
</dbReference>
<dbReference type="InterPro" id="IPR039418">
    <property type="entry name" value="LexA-like"/>
</dbReference>
<evidence type="ECO:0000256" key="1">
    <source>
        <dbReference type="ARBA" id="ARBA00007484"/>
    </source>
</evidence>
<dbReference type="GO" id="GO:0006281">
    <property type="term" value="P:DNA repair"/>
    <property type="evidence" value="ECO:0007669"/>
    <property type="project" value="UniProtKB-UniRule"/>
</dbReference>
<evidence type="ECO:0000256" key="10">
    <source>
        <dbReference type="ARBA" id="ARBA00023163"/>
    </source>
</evidence>
<evidence type="ECO:0000256" key="5">
    <source>
        <dbReference type="ARBA" id="ARBA00022763"/>
    </source>
</evidence>
<keyword evidence="9 13" id="KW-0238">DNA-binding</keyword>
<comment type="caution">
    <text evidence="17">The sequence shown here is derived from an EMBL/GenBank/DDBJ whole genome shotgun (WGS) entry which is preliminary data.</text>
</comment>
<organism evidence="17 18">
    <name type="scientific">Abiotrophia defectiva</name>
    <name type="common">Streptococcus defectivus</name>
    <dbReference type="NCBI Taxonomy" id="46125"/>
    <lineage>
        <taxon>Bacteria</taxon>
        <taxon>Bacillati</taxon>
        <taxon>Bacillota</taxon>
        <taxon>Bacilli</taxon>
        <taxon>Lactobacillales</taxon>
        <taxon>Aerococcaceae</taxon>
        <taxon>Abiotrophia</taxon>
    </lineage>
</organism>
<dbReference type="GO" id="GO:0009432">
    <property type="term" value="P:SOS response"/>
    <property type="evidence" value="ECO:0007669"/>
    <property type="project" value="UniProtKB-UniRule"/>
</dbReference>
<proteinExistence type="inferred from homology"/>
<evidence type="ECO:0000256" key="8">
    <source>
        <dbReference type="ARBA" id="ARBA00023015"/>
    </source>
</evidence>
<sequence length="205" mass="22428">MTTLSTKQLTILSCIHEAIEANGYPPTVREIGAAVGLASTSTVHGHLARLERAGYIIRDASKTRAIELSPLAQEALGIQPQQIPLLGQVAAGAPILAIEHATDYYPIPPGLERYEPSELFMLEIKGESMVNIGILDGDYITVRRQASANNGDVVVAMTEDNEATCKTFFKKSDHVILRPENDHMDDIILPQVTILGKVVSLYRYF</sequence>
<evidence type="ECO:0000313" key="18">
    <source>
        <dbReference type="Proteomes" id="UP000757900"/>
    </source>
</evidence>
<dbReference type="Gene3D" id="2.10.109.10">
    <property type="entry name" value="Umud Fragment, subunit A"/>
    <property type="match status" value="1"/>
</dbReference>
<dbReference type="RefSeq" id="WP_023392014.1">
    <property type="nucleotide sequence ID" value="NZ_CAJPUI010000004.1"/>
</dbReference>
<keyword evidence="3 13" id="KW-0678">Repressor</keyword>
<dbReference type="PANTHER" id="PTHR33516">
    <property type="entry name" value="LEXA REPRESSOR"/>
    <property type="match status" value="1"/>
</dbReference>
<feature type="domain" description="LexA repressor DNA-binding" evidence="16">
    <location>
        <begin position="1"/>
        <end position="65"/>
    </location>
</feature>
<evidence type="ECO:0000313" key="17">
    <source>
        <dbReference type="EMBL" id="MBF0935322.1"/>
    </source>
</evidence>
<evidence type="ECO:0000259" key="15">
    <source>
        <dbReference type="Pfam" id="PF00717"/>
    </source>
</evidence>
<evidence type="ECO:0000256" key="3">
    <source>
        <dbReference type="ARBA" id="ARBA00022491"/>
    </source>
</evidence>
<dbReference type="CDD" id="cd06529">
    <property type="entry name" value="S24_LexA-like"/>
    <property type="match status" value="1"/>
</dbReference>
<evidence type="ECO:0000256" key="14">
    <source>
        <dbReference type="RuleBase" id="RU003991"/>
    </source>
</evidence>
<dbReference type="SUPFAM" id="SSF46785">
    <property type="entry name" value="Winged helix' DNA-binding domain"/>
    <property type="match status" value="1"/>
</dbReference>
<feature type="DNA-binding region" description="H-T-H motif" evidence="13">
    <location>
        <begin position="28"/>
        <end position="48"/>
    </location>
</feature>
<comment type="similarity">
    <text evidence="1 13 14">Belongs to the peptidase S24 family.</text>
</comment>
<dbReference type="GO" id="GO:0006260">
    <property type="term" value="P:DNA replication"/>
    <property type="evidence" value="ECO:0007669"/>
    <property type="project" value="UniProtKB-UniRule"/>
</dbReference>
<dbReference type="EC" id="3.4.21.88" evidence="13"/>
<comment type="catalytic activity">
    <reaction evidence="13">
        <text>Hydrolysis of Ala-|-Gly bond in repressor LexA.</text>
        <dbReference type="EC" id="3.4.21.88"/>
    </reaction>
</comment>
<dbReference type="GO" id="GO:0003677">
    <property type="term" value="F:DNA binding"/>
    <property type="evidence" value="ECO:0007669"/>
    <property type="project" value="UniProtKB-UniRule"/>
</dbReference>
<evidence type="ECO:0000256" key="4">
    <source>
        <dbReference type="ARBA" id="ARBA00022705"/>
    </source>
</evidence>
<evidence type="ECO:0000256" key="12">
    <source>
        <dbReference type="ARBA" id="ARBA00023236"/>
    </source>
</evidence>
<gene>
    <name evidence="13 17" type="primary">lexA</name>
    <name evidence="17" type="ORF">HXK00_06760</name>
</gene>
<comment type="subunit">
    <text evidence="2 13">Homodimer.</text>
</comment>
<dbReference type="GO" id="GO:0004252">
    <property type="term" value="F:serine-type endopeptidase activity"/>
    <property type="evidence" value="ECO:0007669"/>
    <property type="project" value="UniProtKB-UniRule"/>
</dbReference>
<dbReference type="Gene3D" id="1.10.10.10">
    <property type="entry name" value="Winged helix-like DNA-binding domain superfamily/Winged helix DNA-binding domain"/>
    <property type="match status" value="1"/>
</dbReference>
<evidence type="ECO:0000256" key="11">
    <source>
        <dbReference type="ARBA" id="ARBA00023204"/>
    </source>
</evidence>
<evidence type="ECO:0000256" key="7">
    <source>
        <dbReference type="ARBA" id="ARBA00022813"/>
    </source>
</evidence>
<dbReference type="SUPFAM" id="SSF51306">
    <property type="entry name" value="LexA/Signal peptidase"/>
    <property type="match status" value="1"/>
</dbReference>
<keyword evidence="7 13" id="KW-0068">Autocatalytic cleavage</keyword>
<dbReference type="InterPro" id="IPR036286">
    <property type="entry name" value="LexA/Signal_pep-like_sf"/>
</dbReference>
<comment type="function">
    <text evidence="13">Represses a number of genes involved in the response to DNA damage (SOS response), including recA and lexA. In the presence of single-stranded DNA, RecA interacts with LexA causing an autocatalytic cleavage which disrupts the DNA-binding part of LexA, leading to derepression of the SOS regulon and eventually DNA repair.</text>
</comment>
<dbReference type="HAMAP" id="MF_00015">
    <property type="entry name" value="LexA"/>
    <property type="match status" value="1"/>
</dbReference>
<accession>A0A929MQ67</accession>
<feature type="active site" description="For autocatalytic cleavage activity" evidence="13">
    <location>
        <position position="128"/>
    </location>
</feature>
<dbReference type="AlphaFoldDB" id="A0A929MQ67"/>
<keyword evidence="12 13" id="KW-0742">SOS response</keyword>
<evidence type="ECO:0000259" key="16">
    <source>
        <dbReference type="Pfam" id="PF01726"/>
    </source>
</evidence>
<dbReference type="PRINTS" id="PR00726">
    <property type="entry name" value="LEXASERPTASE"/>
</dbReference>
<dbReference type="GeneID" id="84817875"/>
<dbReference type="NCBIfam" id="TIGR00498">
    <property type="entry name" value="lexA"/>
    <property type="match status" value="1"/>
</dbReference>
<dbReference type="GO" id="GO:0006508">
    <property type="term" value="P:proteolysis"/>
    <property type="evidence" value="ECO:0007669"/>
    <property type="project" value="InterPro"/>
</dbReference>
<evidence type="ECO:0000256" key="13">
    <source>
        <dbReference type="HAMAP-Rule" id="MF_00015"/>
    </source>
</evidence>
<dbReference type="PANTHER" id="PTHR33516:SF2">
    <property type="entry name" value="LEXA REPRESSOR-RELATED"/>
    <property type="match status" value="1"/>
</dbReference>
<dbReference type="FunFam" id="2.10.109.10:FF:000001">
    <property type="entry name" value="LexA repressor"/>
    <property type="match status" value="1"/>
</dbReference>
<evidence type="ECO:0000256" key="9">
    <source>
        <dbReference type="ARBA" id="ARBA00023125"/>
    </source>
</evidence>
<feature type="site" description="Cleavage; by autolysis" evidence="13">
    <location>
        <begin position="91"/>
        <end position="92"/>
    </location>
</feature>
<dbReference type="Pfam" id="PF01726">
    <property type="entry name" value="LexA_DNA_bind"/>
    <property type="match status" value="1"/>
</dbReference>
<keyword evidence="6 13" id="KW-0378">Hydrolase</keyword>
<keyword evidence="10 13" id="KW-0804">Transcription</keyword>
<keyword evidence="4 13" id="KW-0235">DNA replication</keyword>
<keyword evidence="11 13" id="KW-0234">DNA repair</keyword>
<feature type="domain" description="Peptidase S24/S26A/S26B/S26C" evidence="15">
    <location>
        <begin position="84"/>
        <end position="199"/>
    </location>
</feature>
<evidence type="ECO:0000256" key="6">
    <source>
        <dbReference type="ARBA" id="ARBA00022801"/>
    </source>
</evidence>
<dbReference type="InterPro" id="IPR050077">
    <property type="entry name" value="LexA_repressor"/>
</dbReference>
<name>A0A929MQ67_ABIDE</name>
<dbReference type="InterPro" id="IPR006197">
    <property type="entry name" value="Peptidase_S24_LexA"/>
</dbReference>
<dbReference type="FunFam" id="1.10.10.10:FF:000009">
    <property type="entry name" value="LexA repressor"/>
    <property type="match status" value="1"/>
</dbReference>
<keyword evidence="8 13" id="KW-0805">Transcription regulation</keyword>
<feature type="active site" description="For autocatalytic cleavage activity" evidence="13">
    <location>
        <position position="166"/>
    </location>
</feature>
<dbReference type="InterPro" id="IPR006199">
    <property type="entry name" value="LexA_DNA-bd_dom"/>
</dbReference>
<dbReference type="GO" id="GO:0045892">
    <property type="term" value="P:negative regulation of DNA-templated transcription"/>
    <property type="evidence" value="ECO:0007669"/>
    <property type="project" value="UniProtKB-UniRule"/>
</dbReference>
<dbReference type="Proteomes" id="UP000757900">
    <property type="component" value="Unassembled WGS sequence"/>
</dbReference>
<dbReference type="Pfam" id="PF00717">
    <property type="entry name" value="Peptidase_S24"/>
    <property type="match status" value="1"/>
</dbReference>
<dbReference type="InterPro" id="IPR036388">
    <property type="entry name" value="WH-like_DNA-bd_sf"/>
</dbReference>
<reference evidence="17" key="1">
    <citation type="submission" date="2020-04" db="EMBL/GenBank/DDBJ databases">
        <title>Deep metagenomics examines the oral microbiome during advanced dental caries in children, revealing novel taxa and co-occurrences with host molecules.</title>
        <authorList>
            <person name="Baker J.L."/>
            <person name="Morton J.T."/>
            <person name="Dinis M."/>
            <person name="Alvarez R."/>
            <person name="Tran N.C."/>
            <person name="Knight R."/>
            <person name="Edlund A."/>
        </authorList>
    </citation>
    <scope>NUCLEOTIDE SEQUENCE</scope>
    <source>
        <strain evidence="17">JCVI_23_bin.16</strain>
    </source>
</reference>
<evidence type="ECO:0000256" key="2">
    <source>
        <dbReference type="ARBA" id="ARBA00011738"/>
    </source>
</evidence>